<gene>
    <name evidence="2" type="ORF">HMPREF1476_02462</name>
</gene>
<feature type="chain" id="PRO_5004506163" description="Toluene tolerance protein" evidence="1">
    <location>
        <begin position="25"/>
        <end position="222"/>
    </location>
</feature>
<sequence>MQRRTLMIAGAALTSVAFMPAALAADGLPYDAKGDPFAFVVDLSNAVLDRIRSSEALKSGNVDSLRKLVDEIVLPATDFTMMTRMTVGPKWRTATVEQRKALESGFETLLLRVYAGGLTAVKDQKCELRPTRVKKAQPEMVIRTLLKSSGAEPIALDYRIYRAKDDTWKIVDVNIEGIWMVENYRSQFASVLSQDGVEGLIKLFNEKGEELARQVKNSGGKA</sequence>
<dbReference type="PANTHER" id="PTHR36573">
    <property type="entry name" value="INTERMEMBRANE PHOSPHOLIPID TRANSPORT SYSTEM BINDING PROTEIN MLAC"/>
    <property type="match status" value="1"/>
</dbReference>
<reference evidence="2 3" key="1">
    <citation type="submission" date="2013-04" db="EMBL/GenBank/DDBJ databases">
        <title>The Genome Sequence of Sutterella wadsworthensis HGA0223.</title>
        <authorList>
            <consortium name="The Broad Institute Genomics Platform"/>
            <person name="Earl A."/>
            <person name="Ward D."/>
            <person name="Feldgarden M."/>
            <person name="Gevers D."/>
            <person name="Schmidt T.M."/>
            <person name="Dover J."/>
            <person name="Dai D."/>
            <person name="Walker B."/>
            <person name="Young S."/>
            <person name="Zeng Q."/>
            <person name="Gargeya S."/>
            <person name="Fitzgerald M."/>
            <person name="Haas B."/>
            <person name="Abouelleil A."/>
            <person name="Allen A.W."/>
            <person name="Alvarado L."/>
            <person name="Arachchi H.M."/>
            <person name="Berlin A.M."/>
            <person name="Chapman S.B."/>
            <person name="Gainer-Dewar J."/>
            <person name="Goldberg J."/>
            <person name="Griggs A."/>
            <person name="Gujja S."/>
            <person name="Hansen M."/>
            <person name="Howarth C."/>
            <person name="Imamovic A."/>
            <person name="Ireland A."/>
            <person name="Larimer J."/>
            <person name="McCowan C."/>
            <person name="Murphy C."/>
            <person name="Pearson M."/>
            <person name="Poon T.W."/>
            <person name="Priest M."/>
            <person name="Roberts A."/>
            <person name="Saif S."/>
            <person name="Shea T."/>
            <person name="Sisk P."/>
            <person name="Sykes S."/>
            <person name="Wortman J."/>
            <person name="Nusbaum C."/>
            <person name="Birren B."/>
        </authorList>
    </citation>
    <scope>NUCLEOTIDE SEQUENCE [LARGE SCALE GENOMIC DNA]</scope>
    <source>
        <strain evidence="2 3">HGA0223</strain>
    </source>
</reference>
<feature type="signal peptide" evidence="1">
    <location>
        <begin position="1"/>
        <end position="24"/>
    </location>
</feature>
<accession>S3BDJ8</accession>
<dbReference type="Gene3D" id="1.10.10.640">
    <property type="entry name" value="phospholipid-binding protein"/>
    <property type="match status" value="1"/>
</dbReference>
<dbReference type="PIRSF" id="PIRSF004649">
    <property type="entry name" value="MlaC"/>
    <property type="match status" value="1"/>
</dbReference>
<organism evidence="2 3">
    <name type="scientific">Sutterella wadsworthensis HGA0223</name>
    <dbReference type="NCBI Taxonomy" id="1203554"/>
    <lineage>
        <taxon>Bacteria</taxon>
        <taxon>Pseudomonadati</taxon>
        <taxon>Pseudomonadota</taxon>
        <taxon>Betaproteobacteria</taxon>
        <taxon>Burkholderiales</taxon>
        <taxon>Sutterellaceae</taxon>
        <taxon>Sutterella</taxon>
    </lineage>
</organism>
<dbReference type="AlphaFoldDB" id="S3BDJ8"/>
<proteinExistence type="predicted"/>
<evidence type="ECO:0000256" key="1">
    <source>
        <dbReference type="SAM" id="SignalP"/>
    </source>
</evidence>
<evidence type="ECO:0008006" key="4">
    <source>
        <dbReference type="Google" id="ProtNLM"/>
    </source>
</evidence>
<dbReference type="STRING" id="1203554.HMPREF1476_02462"/>
<name>S3BDJ8_9BURK</name>
<dbReference type="PANTHER" id="PTHR36573:SF1">
    <property type="entry name" value="INTERMEMBRANE PHOSPHOLIPID TRANSPORT SYSTEM BINDING PROTEIN MLAC"/>
    <property type="match status" value="1"/>
</dbReference>
<dbReference type="PATRIC" id="fig|1203554.3.peg.2539"/>
<evidence type="ECO:0000313" key="2">
    <source>
        <dbReference type="EMBL" id="EPD97410.1"/>
    </source>
</evidence>
<dbReference type="HOGENOM" id="CLU_094502_3_1_4"/>
<dbReference type="Pfam" id="PF05494">
    <property type="entry name" value="MlaC"/>
    <property type="match status" value="1"/>
</dbReference>
<keyword evidence="3" id="KW-1185">Reference proteome</keyword>
<dbReference type="Proteomes" id="UP000014400">
    <property type="component" value="Unassembled WGS sequence"/>
</dbReference>
<evidence type="ECO:0000313" key="3">
    <source>
        <dbReference type="Proteomes" id="UP000014400"/>
    </source>
</evidence>
<keyword evidence="1" id="KW-0732">Signal</keyword>
<dbReference type="InterPro" id="IPR008869">
    <property type="entry name" value="MlaC/ttg2D"/>
</dbReference>
<dbReference type="eggNOG" id="COG2854">
    <property type="taxonomic scope" value="Bacteria"/>
</dbReference>
<comment type="caution">
    <text evidence="2">The sequence shown here is derived from an EMBL/GenBank/DDBJ whole genome shotgun (WGS) entry which is preliminary data.</text>
</comment>
<protein>
    <recommendedName>
        <fullName evidence="4">Toluene tolerance protein</fullName>
    </recommendedName>
</protein>
<dbReference type="RefSeq" id="WP_016475372.1">
    <property type="nucleotide sequence ID" value="NZ_KE150482.1"/>
</dbReference>
<dbReference type="EMBL" id="ATCF01000039">
    <property type="protein sequence ID" value="EPD97410.1"/>
    <property type="molecule type" value="Genomic_DNA"/>
</dbReference>
<dbReference type="Gene3D" id="3.10.450.50">
    <property type="match status" value="1"/>
</dbReference>